<dbReference type="Proteomes" id="UP000235916">
    <property type="component" value="Unassembled WGS sequence"/>
</dbReference>
<accession>A0A2N8KYW2</accession>
<keyword evidence="2" id="KW-1185">Reference proteome</keyword>
<proteinExistence type="predicted"/>
<organism evidence="1 2">
    <name type="scientific">Kinneretia aquatilis</name>
    <dbReference type="NCBI Taxonomy" id="2070761"/>
    <lineage>
        <taxon>Bacteria</taxon>
        <taxon>Pseudomonadati</taxon>
        <taxon>Pseudomonadota</taxon>
        <taxon>Betaproteobacteria</taxon>
        <taxon>Burkholderiales</taxon>
        <taxon>Sphaerotilaceae</taxon>
        <taxon>Roseateles</taxon>
    </lineage>
</organism>
<gene>
    <name evidence="1" type="ORF">C1O66_14735</name>
</gene>
<dbReference type="RefSeq" id="WP_102768575.1">
    <property type="nucleotide sequence ID" value="NZ_POSP01000003.1"/>
</dbReference>
<evidence type="ECO:0000313" key="2">
    <source>
        <dbReference type="Proteomes" id="UP000235916"/>
    </source>
</evidence>
<dbReference type="EMBL" id="POSP01000003">
    <property type="protein sequence ID" value="PND38656.1"/>
    <property type="molecule type" value="Genomic_DNA"/>
</dbReference>
<reference evidence="1 2" key="1">
    <citation type="submission" date="2018-01" db="EMBL/GenBank/DDBJ databases">
        <title>Draft genome sequence of Paucibacter aquatile CR182 isolated from freshwater of the Nakdong River.</title>
        <authorList>
            <person name="Choi A."/>
            <person name="Chung E.J."/>
        </authorList>
    </citation>
    <scope>NUCLEOTIDE SEQUENCE [LARGE SCALE GENOMIC DNA]</scope>
    <source>
        <strain evidence="1 2">CR182</strain>
    </source>
</reference>
<name>A0A2N8KYW2_9BURK</name>
<protein>
    <submittedName>
        <fullName evidence="1">Uncharacterized protein</fullName>
    </submittedName>
</protein>
<comment type="caution">
    <text evidence="1">The sequence shown here is derived from an EMBL/GenBank/DDBJ whole genome shotgun (WGS) entry which is preliminary data.</text>
</comment>
<dbReference type="AlphaFoldDB" id="A0A2N8KYW2"/>
<dbReference type="OrthoDB" id="9997at2"/>
<evidence type="ECO:0000313" key="1">
    <source>
        <dbReference type="EMBL" id="PND38656.1"/>
    </source>
</evidence>
<sequence length="438" mass="48286">MKFASLDPASVSPRRSRRLWPWLLLSPLLLIAIAATLAVQSRPLVEPVDGGLKPEEIQSTKDFLRRNDPRRLQASPHRLLRIEERQLNLMLMQLAQRYGQGRGAAQIQLQAGTARLQASLQMPALGVWLNLEARLSQTLALPQVEELRLGHLPLPAWLAEAALRRGLGHLALSVQAQRAGELVESLRFNPQELLLGYHWQADSLDHVLGAFWTPDEQERAQAYNRRLVEISAAYPPGSSVSLALLMPPIFELARARSERPDADPVAENRAALLTLALFSTGQRWSKLLPSARAWPQPLPRMVTLAGRDDFPQHFLVSAVLALEGSGPLADAIGVYKEVADSRGGSGFSFNDIAADRAGTRFGLLAKDAPRSLQALMRVGLHELDFMPGVADLPEFLSAEAFQQRYGGIDAPAYRQMMAEIEARIAALPLLQQANVPRL</sequence>